<dbReference type="AlphaFoldDB" id="A0A4Q0Y1L6"/>
<accession>A0A4Q0Y1L6</accession>
<protein>
    <submittedName>
        <fullName evidence="1">Uncharacterized protein</fullName>
    </submittedName>
</protein>
<evidence type="ECO:0000313" key="1">
    <source>
        <dbReference type="EMBL" id="RXJ63947.1"/>
    </source>
</evidence>
<proteinExistence type="predicted"/>
<dbReference type="OrthoDB" id="5339602at2"/>
<evidence type="ECO:0000313" key="2">
    <source>
        <dbReference type="Proteomes" id="UP000290191"/>
    </source>
</evidence>
<sequence>MFICGYHFPADMGNDVSFDKVIEKVEDGLDAAGKTVTLTSETREGKKLEEITVEEGSFAHKALVDYFNSTEVKEKDGFKMLYYTNKYQISEISKSADGDSTKDLCKKLDDMNLYRVKVA</sequence>
<dbReference type="STRING" id="877500.GCA_000935065_03053"/>
<dbReference type="RefSeq" id="WP_129081311.1">
    <property type="nucleotide sequence ID" value="NZ_CP041070.1"/>
</dbReference>
<name>A0A4Q0Y1L6_9BACT</name>
<gene>
    <name evidence="1" type="ORF">CRV06_03110</name>
</gene>
<dbReference type="EMBL" id="PDKO01000002">
    <property type="protein sequence ID" value="RXJ63947.1"/>
    <property type="molecule type" value="Genomic_DNA"/>
</dbReference>
<organism evidence="1 2">
    <name type="scientific">Halarcobacter anaerophilus</name>
    <dbReference type="NCBI Taxonomy" id="877500"/>
    <lineage>
        <taxon>Bacteria</taxon>
        <taxon>Pseudomonadati</taxon>
        <taxon>Campylobacterota</taxon>
        <taxon>Epsilonproteobacteria</taxon>
        <taxon>Campylobacterales</taxon>
        <taxon>Arcobacteraceae</taxon>
        <taxon>Halarcobacter</taxon>
    </lineage>
</organism>
<comment type="caution">
    <text evidence="1">The sequence shown here is derived from an EMBL/GenBank/DDBJ whole genome shotgun (WGS) entry which is preliminary data.</text>
</comment>
<reference evidence="1 2" key="1">
    <citation type="submission" date="2017-10" db="EMBL/GenBank/DDBJ databases">
        <title>Genomics of the genus Arcobacter.</title>
        <authorList>
            <person name="Perez-Cataluna A."/>
            <person name="Figueras M.J."/>
        </authorList>
    </citation>
    <scope>NUCLEOTIDE SEQUENCE [LARGE SCALE GENOMIC DNA]</scope>
    <source>
        <strain evidence="1 2">DSM 24636</strain>
    </source>
</reference>
<dbReference type="Proteomes" id="UP000290191">
    <property type="component" value="Unassembled WGS sequence"/>
</dbReference>
<keyword evidence="2" id="KW-1185">Reference proteome</keyword>